<proteinExistence type="predicted"/>
<gene>
    <name evidence="1" type="ORF">SAMN06295879_2380</name>
</gene>
<evidence type="ECO:0000313" key="1">
    <source>
        <dbReference type="EMBL" id="SKA97557.1"/>
    </source>
</evidence>
<organism evidence="1 2">
    <name type="scientific">Agreia bicolorata</name>
    <dbReference type="NCBI Taxonomy" id="110935"/>
    <lineage>
        <taxon>Bacteria</taxon>
        <taxon>Bacillati</taxon>
        <taxon>Actinomycetota</taxon>
        <taxon>Actinomycetes</taxon>
        <taxon>Micrococcales</taxon>
        <taxon>Microbacteriaceae</taxon>
        <taxon>Agreia</taxon>
    </lineage>
</organism>
<dbReference type="Proteomes" id="UP000189735">
    <property type="component" value="Unassembled WGS sequence"/>
</dbReference>
<accession>A0A1T4Y6X3</accession>
<name>A0A1T4Y6X3_9MICO</name>
<evidence type="ECO:0000313" key="2">
    <source>
        <dbReference type="Proteomes" id="UP000189735"/>
    </source>
</evidence>
<protein>
    <submittedName>
        <fullName evidence="1">Uncharacterized protein</fullName>
    </submittedName>
</protein>
<sequence length="61" mass="6839">MKSPSRLVVWRWSGELKGSQVTIDRGVRWLTEDIFVSWDAESRESGAECAGGLGVKVFVLR</sequence>
<dbReference type="EMBL" id="FUYG01000006">
    <property type="protein sequence ID" value="SKA97557.1"/>
    <property type="molecule type" value="Genomic_DNA"/>
</dbReference>
<dbReference type="AlphaFoldDB" id="A0A1T4Y6X3"/>
<reference evidence="2" key="1">
    <citation type="submission" date="2017-02" db="EMBL/GenBank/DDBJ databases">
        <authorList>
            <person name="Varghese N."/>
            <person name="Submissions S."/>
        </authorList>
    </citation>
    <scope>NUCLEOTIDE SEQUENCE [LARGE SCALE GENOMIC DNA]</scope>
    <source>
        <strain evidence="2">VKM Ac-2052</strain>
    </source>
</reference>